<dbReference type="GO" id="GO:0019005">
    <property type="term" value="C:SCF ubiquitin ligase complex"/>
    <property type="evidence" value="ECO:0007669"/>
    <property type="project" value="TreeGrafter"/>
</dbReference>
<dbReference type="PANTHER" id="PTHR13318:SF247">
    <property type="entry name" value="GH16156P"/>
    <property type="match status" value="1"/>
</dbReference>
<dbReference type="InterPro" id="IPR032675">
    <property type="entry name" value="LRR_dom_sf"/>
</dbReference>
<dbReference type="PANTHER" id="PTHR13318">
    <property type="entry name" value="PARTNER OF PAIRED, ISOFORM B-RELATED"/>
    <property type="match status" value="1"/>
</dbReference>
<reference evidence="2" key="1">
    <citation type="submission" date="2015-06" db="EMBL/GenBank/DDBJ databases">
        <title>Expansion of signal transduction pathways in fungi by whole-genome duplication.</title>
        <authorList>
            <consortium name="DOE Joint Genome Institute"/>
            <person name="Corrochano L.M."/>
            <person name="Kuo A."/>
            <person name="Marcet-Houben M."/>
            <person name="Polaino S."/>
            <person name="Salamov A."/>
            <person name="Villalobos J.M."/>
            <person name="Alvarez M.I."/>
            <person name="Avalos J."/>
            <person name="Benito E.P."/>
            <person name="Benoit I."/>
            <person name="Burger G."/>
            <person name="Camino L.P."/>
            <person name="Canovas D."/>
            <person name="Cerda-Olmedo E."/>
            <person name="Cheng J.-F."/>
            <person name="Dominguez A."/>
            <person name="Elias M."/>
            <person name="Eslava A.P."/>
            <person name="Glaser F."/>
            <person name="Grimwood J."/>
            <person name="Gutierrez G."/>
            <person name="Heitman J."/>
            <person name="Henrissat B."/>
            <person name="Iturriaga E.A."/>
            <person name="Lang B.F."/>
            <person name="Lavin J.L."/>
            <person name="Lee S."/>
            <person name="Li W."/>
            <person name="Lindquist E."/>
            <person name="Lopez-Garcia S."/>
            <person name="Luque E.M."/>
            <person name="Marcos A.T."/>
            <person name="Martin J."/>
            <person name="McCluskey K."/>
            <person name="Medina H.R."/>
            <person name="Miralles-Duran A."/>
            <person name="Miyazaki A."/>
            <person name="Munoz-Torres E."/>
            <person name="Oguiza J.A."/>
            <person name="Ohm R."/>
            <person name="Olmedo M."/>
            <person name="Orejas M."/>
            <person name="Ortiz-Castellanos L."/>
            <person name="Pisabarro A.G."/>
            <person name="Rodriguez-Romero J."/>
            <person name="Ruiz-Herrera J."/>
            <person name="Ruiz-Vazquez R."/>
            <person name="Sanz C."/>
            <person name="Schackwitz W."/>
            <person name="Schmutz J."/>
            <person name="Shahriari M."/>
            <person name="Shelest E."/>
            <person name="Silva-Franco F."/>
            <person name="Soanes D."/>
            <person name="Syed K."/>
            <person name="Tagua V.G."/>
            <person name="Talbot N.J."/>
            <person name="Thon M."/>
            <person name="De vries R.P."/>
            <person name="Wiebenga A."/>
            <person name="Yadav J.S."/>
            <person name="Braun E.L."/>
            <person name="Baker S."/>
            <person name="Garre V."/>
            <person name="Horwitz B."/>
            <person name="Torres-Martinez S."/>
            <person name="Idnurm A."/>
            <person name="Herrera-Estrella A."/>
            <person name="Gabaldon T."/>
            <person name="Grigoriev I.V."/>
        </authorList>
    </citation>
    <scope>NUCLEOTIDE SEQUENCE [LARGE SCALE GENOMIC DNA]</scope>
    <source>
        <strain evidence="2">NRRL 1555(-)</strain>
    </source>
</reference>
<dbReference type="GeneID" id="28994142"/>
<dbReference type="OrthoDB" id="2253782at2759"/>
<dbReference type="Proteomes" id="UP000077315">
    <property type="component" value="Unassembled WGS sequence"/>
</dbReference>
<dbReference type="Gene3D" id="3.80.10.10">
    <property type="entry name" value="Ribonuclease Inhibitor"/>
    <property type="match status" value="4"/>
</dbReference>
<dbReference type="EMBL" id="KV441030">
    <property type="protein sequence ID" value="OAD65173.1"/>
    <property type="molecule type" value="Genomic_DNA"/>
</dbReference>
<evidence type="ECO:0008006" key="3">
    <source>
        <dbReference type="Google" id="ProtNLM"/>
    </source>
</evidence>
<dbReference type="GO" id="GO:0031146">
    <property type="term" value="P:SCF-dependent proteasomal ubiquitin-dependent protein catabolic process"/>
    <property type="evidence" value="ECO:0007669"/>
    <property type="project" value="TreeGrafter"/>
</dbReference>
<proteinExistence type="predicted"/>
<dbReference type="RefSeq" id="XP_018283213.1">
    <property type="nucleotide sequence ID" value="XM_018433236.1"/>
</dbReference>
<sequence length="1605" mass="187083">MEDKASCSLVCKAWRKPFQKSMYSDFIVKDNSYLIKWCSKFMDPECTIQKTGHLLRSLHLNYCPYVKSGEIYALQKTFQNIKYLSLEKICLNPSYVGGATNWSLWKTLTDLRINLGGRAPTRADNILLEIVSNLPLLKQLKLTGRYYFHAQPTFTLSDSELIHERLLHLNHLELSSAELTFSKTDLERMTKVLPAKKIKAFGIESKNIDHRWLCYFVRKYPSLESLRLSISNERVEPEEHRNDIICQPRDLPHSFQHLKKLSFGDISYHYKEYLLFLDMFTYCKLPLEQLSICSQEIIDDSNTPQDLHTFIKVMELCSTQFSETLKVFTFEYYDKNPISIDMIIEGKDAFRNLVHLHVHCALVNFKLDVLFDTKVCLEFLHLSFTNICINPSPCSGSKKHVLRSFKVYRATITSDVLRYLSFHCRKMDTLYLHKTKISGPFNSTTGCQYIDMSYTRFKILHIHNTEFIISNNPISKNNHNITLITRPVNDTHPKSYEITEDAQKVIEELAINMHYHWFYILDDIPIKGLSKSQSNAAKRFFDDFKNKKKNAIKTSFDGDRTREPRLSWKMSCAYGAWKTPFQESMHHVLFVEDSQKLRTWCETLIDLENTRQGTGRILRSLHLGHCVHLTSEQLYTIQKTFPNIKHLYLQNLYINTSYVGTGTNWLIWKTLTELRIDFYGILRTKPDKAFIDTVSNLPLLRRLDFGGDPCNLVDQTLALSDFELLHTRLIHLSHLELSTNLLVTSGTEVRRMTEVLPAKKIKIFRMLSKQTDHRWLYYFARKYPNLEKLTFSTFNDKVESDKQKNDIIALLRNLTRPFQHLKTLHLGSVNYPHKEYLLFWDIITCCKVSLECIHVYSCNAANDRIFSRDLRNLPKVLIEICSTKFSETIKDLSFMCDKHMNIPKSLIKQKDVFCNLVHLKIRYPLEPFKLDDLLDKKIFLQSLTLFKVVIDINPDALTSTKRHALRLFEVHYSNLTSDILRYLSTHCGNLNSLHLIKTIVNGSINSTPGCQFIDLTYTRFKSLRLLGTCFILKDNPKSEHNLNIMLVTRPVEDTPPKNLDQIEALPIVIGGLTVKAHYHWLYADGYGFLKTLPKNQHSKAEKFFMQFEKNKEKALKTIFYEDKTRKPKINWKKNYVYGYTKIKCGYIANCDIDAWKAPFQESMYFDLFVDTIQNLEKWCRTLDDPGYTKQDTGRILRSLHLGYCIRLTSEQLYTIQKTFPSIKSLYLQNLYLKPAFVGTKTDWSLWKSLTELRIDFYETHGTEPDNAFINTVSNLPLLRRLDLGGNAFNCVHQTFTMSDFELLHTRLIHLKDLRLSSYSLDLSESDFELMTEVLPAKKITFFSIISNNTDHRWLYYLARKYLNLEMLKFSSGNKNDESEEQRNDIISLLRSLAHPFQHLVGLDVGDPNYPFKEFLLFWELVVFLKIPLRHLGVYACEVLSDRMTSEVLQDLTKVAMKMCSSRFSETINELTFNYPLDPFQLDDLLDEKIFLQSLYFSGANIGTNPKSFSISKRYRLRSVEANGSKLTSYVLRYLSFYCRNFDTVNLRFTKLFGSITSIRGCPPKSEDSPNITLVIRPVSDIPPKEDDMIAKQKMLHEYVAGREGG</sequence>
<dbReference type="VEuPathDB" id="FungiDB:PHYBLDRAFT_153725"/>
<accession>A0A162T961</accession>
<protein>
    <recommendedName>
        <fullName evidence="3">F-box domain-containing protein</fullName>
    </recommendedName>
</protein>
<dbReference type="SUPFAM" id="SSF52047">
    <property type="entry name" value="RNI-like"/>
    <property type="match status" value="3"/>
</dbReference>
<evidence type="ECO:0000313" key="1">
    <source>
        <dbReference type="EMBL" id="OAD65173.1"/>
    </source>
</evidence>
<name>A0A162T961_PHYB8</name>
<gene>
    <name evidence="1" type="ORF">PHYBLDRAFT_153725</name>
</gene>
<organism evidence="1 2">
    <name type="scientific">Phycomyces blakesleeanus (strain ATCC 8743b / DSM 1359 / FGSC 10004 / NBRC 33097 / NRRL 1555)</name>
    <dbReference type="NCBI Taxonomy" id="763407"/>
    <lineage>
        <taxon>Eukaryota</taxon>
        <taxon>Fungi</taxon>
        <taxon>Fungi incertae sedis</taxon>
        <taxon>Mucoromycota</taxon>
        <taxon>Mucoromycotina</taxon>
        <taxon>Mucoromycetes</taxon>
        <taxon>Mucorales</taxon>
        <taxon>Phycomycetaceae</taxon>
        <taxon>Phycomyces</taxon>
    </lineage>
</organism>
<evidence type="ECO:0000313" key="2">
    <source>
        <dbReference type="Proteomes" id="UP000077315"/>
    </source>
</evidence>
<dbReference type="InParanoid" id="A0A162T961"/>
<keyword evidence="2" id="KW-1185">Reference proteome</keyword>